<name>A0A9P6LAF4_9AGAM</name>
<sequence>MHFTNSALPPHGLLLSCAEIVTLFSHVDEYTTPPWMRRTFRLDPIAWGPANQTLVSPSAMSSTRVPELTWFDIDDDIKRYGMEAQEAWSQMYPSQSIPPVDPTDGDWLWHGESSNDLDSDPFVPPAVFDGDHRMRPDPTPMPIPQTINDLQTLAPRMPPPPGTAEFHGAMPSDPRLFVLNVGDPLVSYPWKSPAAPRSETIPLPPVVPWYDNGGHFGGDGDNNEADYNFPDAGAGDHQEWTNTFAQVAGTSTGHCSLYFWAWLEPSRSEQSSEPTPSTSRSRYDRTKNEEGKRLRLSHIREALEIPSMQDELLTLQTCMSAFSGSRSATDACLLVIKHLRGNVPERETTQGWQTKPQRLAKKRLELRECFDELRNIVSPQDTKLGDLKVLNRGWWPEKLRGGEPASWRVSCLMKDRSTPVGSGCAMWRDVADLLYTQLLTRSTALWPLGTPATH</sequence>
<protein>
    <submittedName>
        <fullName evidence="2">Uncharacterized protein</fullName>
    </submittedName>
</protein>
<feature type="compositionally biased region" description="Low complexity" evidence="1">
    <location>
        <begin position="268"/>
        <end position="280"/>
    </location>
</feature>
<proteinExistence type="predicted"/>
<evidence type="ECO:0000313" key="3">
    <source>
        <dbReference type="Proteomes" id="UP000736335"/>
    </source>
</evidence>
<comment type="caution">
    <text evidence="2">The sequence shown here is derived from an EMBL/GenBank/DDBJ whole genome shotgun (WGS) entry which is preliminary data.</text>
</comment>
<dbReference type="EMBL" id="WIUZ02000003">
    <property type="protein sequence ID" value="KAF9789256.1"/>
    <property type="molecule type" value="Genomic_DNA"/>
</dbReference>
<reference evidence="2" key="2">
    <citation type="submission" date="2020-11" db="EMBL/GenBank/DDBJ databases">
        <authorList>
            <consortium name="DOE Joint Genome Institute"/>
            <person name="Kuo A."/>
            <person name="Miyauchi S."/>
            <person name="Kiss E."/>
            <person name="Drula E."/>
            <person name="Kohler A."/>
            <person name="Sanchez-Garcia M."/>
            <person name="Andreopoulos B."/>
            <person name="Barry K.W."/>
            <person name="Bonito G."/>
            <person name="Buee M."/>
            <person name="Carver A."/>
            <person name="Chen C."/>
            <person name="Cichocki N."/>
            <person name="Clum A."/>
            <person name="Culley D."/>
            <person name="Crous P.W."/>
            <person name="Fauchery L."/>
            <person name="Girlanda M."/>
            <person name="Hayes R."/>
            <person name="Keri Z."/>
            <person name="Labutti K."/>
            <person name="Lipzen A."/>
            <person name="Lombard V."/>
            <person name="Magnuson J."/>
            <person name="Maillard F."/>
            <person name="Morin E."/>
            <person name="Murat C."/>
            <person name="Nolan M."/>
            <person name="Ohm R."/>
            <person name="Pangilinan J."/>
            <person name="Pereira M."/>
            <person name="Perotto S."/>
            <person name="Peter M."/>
            <person name="Riley R."/>
            <person name="Sitrit Y."/>
            <person name="Stielow B."/>
            <person name="Szollosi G."/>
            <person name="Zifcakova L."/>
            <person name="Stursova M."/>
            <person name="Spatafora J.W."/>
            <person name="Tedersoo L."/>
            <person name="Vaario L.-M."/>
            <person name="Yamada A."/>
            <person name="Yan M."/>
            <person name="Wang P."/>
            <person name="Xu J."/>
            <person name="Bruns T."/>
            <person name="Baldrian P."/>
            <person name="Vilgalys R."/>
            <person name="Henrissat B."/>
            <person name="Grigoriev I.V."/>
            <person name="Hibbett D."/>
            <person name="Nagy L.G."/>
            <person name="Martin F.M."/>
        </authorList>
    </citation>
    <scope>NUCLEOTIDE SEQUENCE</scope>
    <source>
        <strain evidence="2">UH-Tt-Lm1</strain>
    </source>
</reference>
<keyword evidence="3" id="KW-1185">Reference proteome</keyword>
<evidence type="ECO:0000256" key="1">
    <source>
        <dbReference type="SAM" id="MobiDB-lite"/>
    </source>
</evidence>
<dbReference type="Proteomes" id="UP000736335">
    <property type="component" value="Unassembled WGS sequence"/>
</dbReference>
<reference evidence="2" key="1">
    <citation type="journal article" date="2020" name="Nat. Commun.">
        <title>Large-scale genome sequencing of mycorrhizal fungi provides insights into the early evolution of symbiotic traits.</title>
        <authorList>
            <person name="Miyauchi S."/>
            <person name="Kiss E."/>
            <person name="Kuo A."/>
            <person name="Drula E."/>
            <person name="Kohler A."/>
            <person name="Sanchez-Garcia M."/>
            <person name="Morin E."/>
            <person name="Andreopoulos B."/>
            <person name="Barry K.W."/>
            <person name="Bonito G."/>
            <person name="Buee M."/>
            <person name="Carver A."/>
            <person name="Chen C."/>
            <person name="Cichocki N."/>
            <person name="Clum A."/>
            <person name="Culley D."/>
            <person name="Crous P.W."/>
            <person name="Fauchery L."/>
            <person name="Girlanda M."/>
            <person name="Hayes R.D."/>
            <person name="Keri Z."/>
            <person name="LaButti K."/>
            <person name="Lipzen A."/>
            <person name="Lombard V."/>
            <person name="Magnuson J."/>
            <person name="Maillard F."/>
            <person name="Murat C."/>
            <person name="Nolan M."/>
            <person name="Ohm R.A."/>
            <person name="Pangilinan J."/>
            <person name="Pereira M.F."/>
            <person name="Perotto S."/>
            <person name="Peter M."/>
            <person name="Pfister S."/>
            <person name="Riley R."/>
            <person name="Sitrit Y."/>
            <person name="Stielow J.B."/>
            <person name="Szollosi G."/>
            <person name="Zifcakova L."/>
            <person name="Stursova M."/>
            <person name="Spatafora J.W."/>
            <person name="Tedersoo L."/>
            <person name="Vaario L.M."/>
            <person name="Yamada A."/>
            <person name="Yan M."/>
            <person name="Wang P."/>
            <person name="Xu J."/>
            <person name="Bruns T."/>
            <person name="Baldrian P."/>
            <person name="Vilgalys R."/>
            <person name="Dunand C."/>
            <person name="Henrissat B."/>
            <person name="Grigoriev I.V."/>
            <person name="Hibbett D."/>
            <person name="Nagy L.G."/>
            <person name="Martin F.M."/>
        </authorList>
    </citation>
    <scope>NUCLEOTIDE SEQUENCE</scope>
    <source>
        <strain evidence="2">UH-Tt-Lm1</strain>
    </source>
</reference>
<organism evidence="2 3">
    <name type="scientific">Thelephora terrestris</name>
    <dbReference type="NCBI Taxonomy" id="56493"/>
    <lineage>
        <taxon>Eukaryota</taxon>
        <taxon>Fungi</taxon>
        <taxon>Dikarya</taxon>
        <taxon>Basidiomycota</taxon>
        <taxon>Agaricomycotina</taxon>
        <taxon>Agaricomycetes</taxon>
        <taxon>Thelephorales</taxon>
        <taxon>Thelephoraceae</taxon>
        <taxon>Thelephora</taxon>
    </lineage>
</organism>
<evidence type="ECO:0000313" key="2">
    <source>
        <dbReference type="EMBL" id="KAF9789256.1"/>
    </source>
</evidence>
<feature type="region of interest" description="Disordered" evidence="1">
    <location>
        <begin position="268"/>
        <end position="290"/>
    </location>
</feature>
<gene>
    <name evidence="2" type="ORF">BJ322DRAFT_1017959</name>
</gene>
<feature type="compositionally biased region" description="Basic and acidic residues" evidence="1">
    <location>
        <begin position="281"/>
        <end position="290"/>
    </location>
</feature>
<accession>A0A9P6LAF4</accession>
<dbReference type="AlphaFoldDB" id="A0A9P6LAF4"/>